<keyword evidence="7" id="KW-1185">Reference proteome</keyword>
<dbReference type="Gene3D" id="3.30.930.10">
    <property type="entry name" value="Bira Bifunctional Protein, Domain 2"/>
    <property type="match status" value="1"/>
</dbReference>
<dbReference type="NCBIfam" id="TIGR00121">
    <property type="entry name" value="birA_ligase"/>
    <property type="match status" value="1"/>
</dbReference>
<organism evidence="6 7">
    <name type="scientific">Sphingomonas aerolata</name>
    <dbReference type="NCBI Taxonomy" id="185951"/>
    <lineage>
        <taxon>Bacteria</taxon>
        <taxon>Pseudomonadati</taxon>
        <taxon>Pseudomonadota</taxon>
        <taxon>Alphaproteobacteria</taxon>
        <taxon>Sphingomonadales</taxon>
        <taxon>Sphingomonadaceae</taxon>
        <taxon>Sphingomonas</taxon>
    </lineage>
</organism>
<reference evidence="6 7" key="1">
    <citation type="submission" date="2018-04" db="EMBL/GenBank/DDBJ databases">
        <title>Genomic Encyclopedia of Type Strains, Phase III (KMG-III): the genomes of soil and plant-associated and newly described type strains.</title>
        <authorList>
            <person name="Whitman W."/>
        </authorList>
    </citation>
    <scope>NUCLEOTIDE SEQUENCE [LARGE SCALE GENOMIC DNA]</scope>
    <source>
        <strain evidence="6 7">NW12</strain>
    </source>
</reference>
<keyword evidence="2" id="KW-0092">Biotin</keyword>
<dbReference type="InterPro" id="IPR003142">
    <property type="entry name" value="BPL_C"/>
</dbReference>
<comment type="catalytic activity">
    <reaction evidence="4">
        <text>biotin + L-lysyl-[protein] + ATP = N(6)-biotinyl-L-lysyl-[protein] + AMP + diphosphate + H(+)</text>
        <dbReference type="Rhea" id="RHEA:11756"/>
        <dbReference type="Rhea" id="RHEA-COMP:9752"/>
        <dbReference type="Rhea" id="RHEA-COMP:10505"/>
        <dbReference type="ChEBI" id="CHEBI:15378"/>
        <dbReference type="ChEBI" id="CHEBI:29969"/>
        <dbReference type="ChEBI" id="CHEBI:30616"/>
        <dbReference type="ChEBI" id="CHEBI:33019"/>
        <dbReference type="ChEBI" id="CHEBI:57586"/>
        <dbReference type="ChEBI" id="CHEBI:83144"/>
        <dbReference type="ChEBI" id="CHEBI:456215"/>
        <dbReference type="EC" id="6.3.4.15"/>
    </reaction>
</comment>
<feature type="domain" description="BPL/LPL catalytic" evidence="5">
    <location>
        <begin position="12"/>
        <end position="190"/>
    </location>
</feature>
<dbReference type="InterPro" id="IPR045864">
    <property type="entry name" value="aa-tRNA-synth_II/BPL/LPL"/>
</dbReference>
<dbReference type="GO" id="GO:0004077">
    <property type="term" value="F:biotin--[biotin carboxyl-carrier protein] ligase activity"/>
    <property type="evidence" value="ECO:0007669"/>
    <property type="project" value="UniProtKB-EC"/>
</dbReference>
<accession>A0A2T4YSS8</accession>
<evidence type="ECO:0000313" key="7">
    <source>
        <dbReference type="Proteomes" id="UP000240996"/>
    </source>
</evidence>
<sequence length="255" mass="26917">MDDGGSAGVVLSIIRTVAETGSTNADLLALARTGADDGLWLRAVRQTAGRGRQGREWSSPDGNLYASTLVRLRPSDPPAASVALVAAVALYEAVSTLLIDGIRQATTDSSATLLLKWPNDLLLADAKLSGILLERADDSVVVGFGVNIAHHPELADRKTTDLAVHGVVVEPSSFLDILADGFARWVARWRTEGLAPVRARWVDCAHPAGTALTARLADGEAVDGLFEGLDLDGALILRTASGERRVIHAADIFLL</sequence>
<evidence type="ECO:0000256" key="1">
    <source>
        <dbReference type="ARBA" id="ARBA00022598"/>
    </source>
</evidence>
<keyword evidence="1 6" id="KW-0436">Ligase</keyword>
<dbReference type="GO" id="GO:0005737">
    <property type="term" value="C:cytoplasm"/>
    <property type="evidence" value="ECO:0007669"/>
    <property type="project" value="TreeGrafter"/>
</dbReference>
<gene>
    <name evidence="6" type="ORF">C8J24_0232</name>
</gene>
<dbReference type="Gene3D" id="2.30.30.100">
    <property type="match status" value="1"/>
</dbReference>
<dbReference type="CDD" id="cd16442">
    <property type="entry name" value="BPL"/>
    <property type="match status" value="1"/>
</dbReference>
<dbReference type="PROSITE" id="PS51733">
    <property type="entry name" value="BPL_LPL_CATALYTIC"/>
    <property type="match status" value="1"/>
</dbReference>
<protein>
    <recommendedName>
        <fullName evidence="3">biotin--[biotin carboxyl-carrier protein] ligase</fullName>
        <ecNumber evidence="3">6.3.4.15</ecNumber>
    </recommendedName>
</protein>
<evidence type="ECO:0000259" key="5">
    <source>
        <dbReference type="PROSITE" id="PS51733"/>
    </source>
</evidence>
<dbReference type="InterPro" id="IPR004143">
    <property type="entry name" value="BPL_LPL_catalytic"/>
</dbReference>
<dbReference type="PANTHER" id="PTHR12835:SF5">
    <property type="entry name" value="BIOTIN--PROTEIN LIGASE"/>
    <property type="match status" value="1"/>
</dbReference>
<dbReference type="PANTHER" id="PTHR12835">
    <property type="entry name" value="BIOTIN PROTEIN LIGASE"/>
    <property type="match status" value="1"/>
</dbReference>
<dbReference type="EMBL" id="PZZN01000001">
    <property type="protein sequence ID" value="PTM46856.1"/>
    <property type="molecule type" value="Genomic_DNA"/>
</dbReference>
<dbReference type="AlphaFoldDB" id="A0A2T4YSS8"/>
<evidence type="ECO:0000313" key="6">
    <source>
        <dbReference type="EMBL" id="PTM46856.1"/>
    </source>
</evidence>
<evidence type="ECO:0000256" key="3">
    <source>
        <dbReference type="ARBA" id="ARBA00024227"/>
    </source>
</evidence>
<dbReference type="RefSeq" id="WP_208620891.1">
    <property type="nucleotide sequence ID" value="NZ_PZZN01000001.1"/>
</dbReference>
<evidence type="ECO:0000256" key="2">
    <source>
        <dbReference type="ARBA" id="ARBA00023267"/>
    </source>
</evidence>
<evidence type="ECO:0000256" key="4">
    <source>
        <dbReference type="ARBA" id="ARBA00047846"/>
    </source>
</evidence>
<proteinExistence type="predicted"/>
<dbReference type="SUPFAM" id="SSF55681">
    <property type="entry name" value="Class II aaRS and biotin synthetases"/>
    <property type="match status" value="1"/>
</dbReference>
<dbReference type="EC" id="6.3.4.15" evidence="3"/>
<dbReference type="Pfam" id="PF02237">
    <property type="entry name" value="BPL_C"/>
    <property type="match status" value="1"/>
</dbReference>
<dbReference type="InterPro" id="IPR004408">
    <property type="entry name" value="Biotin_CoA_COase_ligase"/>
</dbReference>
<dbReference type="Proteomes" id="UP000240996">
    <property type="component" value="Unassembled WGS sequence"/>
</dbReference>
<name>A0A2T4YSS8_9SPHN</name>
<dbReference type="Pfam" id="PF03099">
    <property type="entry name" value="BPL_LplA_LipB"/>
    <property type="match status" value="1"/>
</dbReference>
<comment type="caution">
    <text evidence="6">The sequence shown here is derived from an EMBL/GenBank/DDBJ whole genome shotgun (WGS) entry which is preliminary data.</text>
</comment>